<evidence type="ECO:0000256" key="3">
    <source>
        <dbReference type="ARBA" id="ARBA00022692"/>
    </source>
</evidence>
<gene>
    <name evidence="9" type="ORF">IE81DRAFT_289224</name>
</gene>
<feature type="transmembrane region" description="Helical" evidence="8">
    <location>
        <begin position="141"/>
        <end position="159"/>
    </location>
</feature>
<accession>A0A316W632</accession>
<dbReference type="InParanoid" id="A0A316W632"/>
<comment type="subcellular location">
    <subcellularLocation>
        <location evidence="8">Golgi apparatus membrane</location>
        <topology evidence="8">Multi-pass membrane protein</topology>
    </subcellularLocation>
    <subcellularLocation>
        <location evidence="1">Membrane</location>
        <topology evidence="1">Multi-pass membrane protein</topology>
    </subcellularLocation>
</comment>
<comment type="similarity">
    <text evidence="7 8">Belongs to the SFT2 family.</text>
</comment>
<dbReference type="PANTHER" id="PTHR23137">
    <property type="entry name" value="VESICLE TRANSPORT PROTEIN-RELATED"/>
    <property type="match status" value="1"/>
</dbReference>
<dbReference type="PANTHER" id="PTHR23137:SF36">
    <property type="entry name" value="VESICLE TRANSPORT PROTEIN SFT2C"/>
    <property type="match status" value="1"/>
</dbReference>
<evidence type="ECO:0000256" key="6">
    <source>
        <dbReference type="ARBA" id="ARBA00023136"/>
    </source>
</evidence>
<dbReference type="AlphaFoldDB" id="A0A316W632"/>
<evidence type="ECO:0000256" key="8">
    <source>
        <dbReference type="RuleBase" id="RU363111"/>
    </source>
</evidence>
<feature type="transmembrane region" description="Helical" evidence="8">
    <location>
        <begin position="73"/>
        <end position="95"/>
    </location>
</feature>
<keyword evidence="2 8" id="KW-0813">Transport</keyword>
<evidence type="ECO:0000256" key="1">
    <source>
        <dbReference type="ARBA" id="ARBA00004141"/>
    </source>
</evidence>
<evidence type="ECO:0000256" key="7">
    <source>
        <dbReference type="ARBA" id="ARBA00025800"/>
    </source>
</evidence>
<dbReference type="RefSeq" id="XP_025370275.1">
    <property type="nucleotide sequence ID" value="XM_025511809.1"/>
</dbReference>
<keyword evidence="3 8" id="KW-0812">Transmembrane</keyword>
<feature type="transmembrane region" description="Helical" evidence="8">
    <location>
        <begin position="165"/>
        <end position="186"/>
    </location>
</feature>
<keyword evidence="10" id="KW-1185">Reference proteome</keyword>
<protein>
    <recommendedName>
        <fullName evidence="8">Protein transport protein SFT2</fullName>
    </recommendedName>
</protein>
<dbReference type="GeneID" id="37033679"/>
<sequence length="210" mass="22528">MASNPTESNFRNQLSGFRWAQGRTDDSAPAAAGSTSGTGSGLFGALSGYVPLRSAERTNEEEAYLSLSRWERLLGFLACLAGSAVCFLLAFLYLINPLTFVTRPDKFPLAFSLGSLLFMAGFSILTGPVAHLKHLTSKERLPFTISYFSSLGLTIYFALGPRWKLATLIAAVVQIVALLAYLAQYFPGGLATLRYGGSMVLRGGASLLPI</sequence>
<keyword evidence="6 8" id="KW-0472">Membrane</keyword>
<dbReference type="Pfam" id="PF04178">
    <property type="entry name" value="Got1"/>
    <property type="match status" value="1"/>
</dbReference>
<dbReference type="Proteomes" id="UP000245783">
    <property type="component" value="Unassembled WGS sequence"/>
</dbReference>
<evidence type="ECO:0000256" key="4">
    <source>
        <dbReference type="ARBA" id="ARBA00022927"/>
    </source>
</evidence>
<evidence type="ECO:0000256" key="2">
    <source>
        <dbReference type="ARBA" id="ARBA00022448"/>
    </source>
</evidence>
<dbReference type="EMBL" id="KZ819373">
    <property type="protein sequence ID" value="PWN43115.1"/>
    <property type="molecule type" value="Genomic_DNA"/>
</dbReference>
<keyword evidence="8" id="KW-0333">Golgi apparatus</keyword>
<dbReference type="GO" id="GO:0015031">
    <property type="term" value="P:protein transport"/>
    <property type="evidence" value="ECO:0007669"/>
    <property type="project" value="UniProtKB-KW"/>
</dbReference>
<evidence type="ECO:0000313" key="10">
    <source>
        <dbReference type="Proteomes" id="UP000245783"/>
    </source>
</evidence>
<keyword evidence="5 8" id="KW-1133">Transmembrane helix</keyword>
<name>A0A316W632_9BASI</name>
<dbReference type="GO" id="GO:0016192">
    <property type="term" value="P:vesicle-mediated transport"/>
    <property type="evidence" value="ECO:0007669"/>
    <property type="project" value="InterPro"/>
</dbReference>
<dbReference type="InterPro" id="IPR011691">
    <property type="entry name" value="Vesicle_transpt_SFT2"/>
</dbReference>
<evidence type="ECO:0000256" key="5">
    <source>
        <dbReference type="ARBA" id="ARBA00022989"/>
    </source>
</evidence>
<dbReference type="FunCoup" id="A0A316W632">
    <property type="interactions" value="192"/>
</dbReference>
<dbReference type="STRING" id="1522189.A0A316W632"/>
<comment type="function">
    <text evidence="8">Nonessential protein required for the fusion of transport vesicles derived from the endocytic pathway with the Golgi complex.</text>
</comment>
<proteinExistence type="inferred from homology"/>
<feature type="transmembrane region" description="Helical" evidence="8">
    <location>
        <begin position="107"/>
        <end position="129"/>
    </location>
</feature>
<reference evidence="9 10" key="1">
    <citation type="journal article" date="2018" name="Mol. Biol. Evol.">
        <title>Broad Genomic Sampling Reveals a Smut Pathogenic Ancestry of the Fungal Clade Ustilaginomycotina.</title>
        <authorList>
            <person name="Kijpornyongpan T."/>
            <person name="Mondo S.J."/>
            <person name="Barry K."/>
            <person name="Sandor L."/>
            <person name="Lee J."/>
            <person name="Lipzen A."/>
            <person name="Pangilinan J."/>
            <person name="LaButti K."/>
            <person name="Hainaut M."/>
            <person name="Henrissat B."/>
            <person name="Grigoriev I.V."/>
            <person name="Spatafora J.W."/>
            <person name="Aime M.C."/>
        </authorList>
    </citation>
    <scope>NUCLEOTIDE SEQUENCE [LARGE SCALE GENOMIC DNA]</scope>
    <source>
        <strain evidence="9 10">MCA 4658</strain>
    </source>
</reference>
<dbReference type="GO" id="GO:0000139">
    <property type="term" value="C:Golgi membrane"/>
    <property type="evidence" value="ECO:0007669"/>
    <property type="project" value="UniProtKB-SubCell"/>
</dbReference>
<dbReference type="OrthoDB" id="660759at2759"/>
<organism evidence="9 10">
    <name type="scientific">Ceraceosorus guamensis</name>
    <dbReference type="NCBI Taxonomy" id="1522189"/>
    <lineage>
        <taxon>Eukaryota</taxon>
        <taxon>Fungi</taxon>
        <taxon>Dikarya</taxon>
        <taxon>Basidiomycota</taxon>
        <taxon>Ustilaginomycotina</taxon>
        <taxon>Exobasidiomycetes</taxon>
        <taxon>Ceraceosorales</taxon>
        <taxon>Ceraceosoraceae</taxon>
        <taxon>Ceraceosorus</taxon>
    </lineage>
</organism>
<evidence type="ECO:0000313" key="9">
    <source>
        <dbReference type="EMBL" id="PWN43115.1"/>
    </source>
</evidence>
<dbReference type="InterPro" id="IPR007305">
    <property type="entry name" value="Vesicle_transpt_Got1/SFT2"/>
</dbReference>
<keyword evidence="4 8" id="KW-0653">Protein transport</keyword>